<proteinExistence type="predicted"/>
<evidence type="ECO:0000256" key="1">
    <source>
        <dbReference type="SAM" id="Phobius"/>
    </source>
</evidence>
<keyword evidence="1" id="KW-0812">Transmembrane</keyword>
<keyword evidence="3" id="KW-1185">Reference proteome</keyword>
<keyword evidence="1" id="KW-1133">Transmembrane helix</keyword>
<feature type="transmembrane region" description="Helical" evidence="1">
    <location>
        <begin position="30"/>
        <end position="48"/>
    </location>
</feature>
<accession>A0ABN8X2W6</accession>
<sequence>MYHYFVLCLVATAGIVVFDDDPTGVSLQEWILYAVLLYAASQFFRRYFEYLRQQTRRGK</sequence>
<dbReference type="EMBL" id="OX458333">
    <property type="protein sequence ID" value="CAI8782914.1"/>
    <property type="molecule type" value="Genomic_DNA"/>
</dbReference>
<protein>
    <submittedName>
        <fullName evidence="2">Uncharacterized protein</fullName>
    </submittedName>
</protein>
<evidence type="ECO:0000313" key="3">
    <source>
        <dbReference type="Proteomes" id="UP001162030"/>
    </source>
</evidence>
<organism evidence="2 3">
    <name type="scientific">Methylocaldum szegediense</name>
    <dbReference type="NCBI Taxonomy" id="73780"/>
    <lineage>
        <taxon>Bacteria</taxon>
        <taxon>Pseudomonadati</taxon>
        <taxon>Pseudomonadota</taxon>
        <taxon>Gammaproteobacteria</taxon>
        <taxon>Methylococcales</taxon>
        <taxon>Methylococcaceae</taxon>
        <taxon>Methylocaldum</taxon>
    </lineage>
</organism>
<dbReference type="Proteomes" id="UP001162030">
    <property type="component" value="Chromosome"/>
</dbReference>
<keyword evidence="1" id="KW-0472">Membrane</keyword>
<evidence type="ECO:0000313" key="2">
    <source>
        <dbReference type="EMBL" id="CAI8782914.1"/>
    </source>
</evidence>
<reference evidence="2 3" key="1">
    <citation type="submission" date="2023-03" db="EMBL/GenBank/DDBJ databases">
        <authorList>
            <person name="Pearce D."/>
        </authorList>
    </citation>
    <scope>NUCLEOTIDE SEQUENCE [LARGE SCALE GENOMIC DNA]</scope>
    <source>
        <strain evidence="2">Msz</strain>
    </source>
</reference>
<name>A0ABN8X2W6_9GAMM</name>
<dbReference type="RefSeq" id="WP_036267706.1">
    <property type="nucleotide sequence ID" value="NZ_OX458333.1"/>
</dbReference>
<gene>
    <name evidence="2" type="ORF">MSZNOR_1254</name>
</gene>